<evidence type="ECO:0000313" key="1">
    <source>
        <dbReference type="EMBL" id="KAI0087403.1"/>
    </source>
</evidence>
<reference evidence="1" key="1">
    <citation type="journal article" date="2021" name="Environ. Microbiol.">
        <title>Gene family expansions and transcriptome signatures uncover fungal adaptations to wood decay.</title>
        <authorList>
            <person name="Hage H."/>
            <person name="Miyauchi S."/>
            <person name="Viragh M."/>
            <person name="Drula E."/>
            <person name="Min B."/>
            <person name="Chaduli D."/>
            <person name="Navarro D."/>
            <person name="Favel A."/>
            <person name="Norest M."/>
            <person name="Lesage-Meessen L."/>
            <person name="Balint B."/>
            <person name="Merenyi Z."/>
            <person name="de Eugenio L."/>
            <person name="Morin E."/>
            <person name="Martinez A.T."/>
            <person name="Baldrian P."/>
            <person name="Stursova M."/>
            <person name="Martinez M.J."/>
            <person name="Novotny C."/>
            <person name="Magnuson J.K."/>
            <person name="Spatafora J.W."/>
            <person name="Maurice S."/>
            <person name="Pangilinan J."/>
            <person name="Andreopoulos W."/>
            <person name="LaButti K."/>
            <person name="Hundley H."/>
            <person name="Na H."/>
            <person name="Kuo A."/>
            <person name="Barry K."/>
            <person name="Lipzen A."/>
            <person name="Henrissat B."/>
            <person name="Riley R."/>
            <person name="Ahrendt S."/>
            <person name="Nagy L.G."/>
            <person name="Grigoriev I.V."/>
            <person name="Martin F."/>
            <person name="Rosso M.N."/>
        </authorList>
    </citation>
    <scope>NUCLEOTIDE SEQUENCE</scope>
    <source>
        <strain evidence="1">CBS 384.51</strain>
    </source>
</reference>
<gene>
    <name evidence="1" type="ORF">BDY19DRAFT_995090</name>
</gene>
<comment type="caution">
    <text evidence="1">The sequence shown here is derived from an EMBL/GenBank/DDBJ whole genome shotgun (WGS) entry which is preliminary data.</text>
</comment>
<organism evidence="1 2">
    <name type="scientific">Irpex rosettiformis</name>
    <dbReference type="NCBI Taxonomy" id="378272"/>
    <lineage>
        <taxon>Eukaryota</taxon>
        <taxon>Fungi</taxon>
        <taxon>Dikarya</taxon>
        <taxon>Basidiomycota</taxon>
        <taxon>Agaricomycotina</taxon>
        <taxon>Agaricomycetes</taxon>
        <taxon>Polyporales</taxon>
        <taxon>Irpicaceae</taxon>
        <taxon>Irpex</taxon>
    </lineage>
</organism>
<sequence length="191" mass="20944">MSENNPTSPVSPLAVYPPQPPTEVRSRAPEFYGFVAWSLTYLLYCFFLLWALLPDTYLIRLGISWYPSRQVSIPPSICSSSQLIHVSPEWALLLPAYTVVLVLLTYCAYLALALAGTPSFSDVSTLTDSKAHLPDADVPTNPYLSHARPNAIPVMYDIPIGMVNRVIYSVPSRQGGNNAAAPPGESRYARA</sequence>
<evidence type="ECO:0000313" key="2">
    <source>
        <dbReference type="Proteomes" id="UP001055072"/>
    </source>
</evidence>
<dbReference type="Proteomes" id="UP001055072">
    <property type="component" value="Unassembled WGS sequence"/>
</dbReference>
<name>A0ACB8TZ83_9APHY</name>
<accession>A0ACB8TZ83</accession>
<dbReference type="EMBL" id="MU274918">
    <property type="protein sequence ID" value="KAI0087403.1"/>
    <property type="molecule type" value="Genomic_DNA"/>
</dbReference>
<protein>
    <submittedName>
        <fullName evidence="1">PIG-P-domain-containing protein</fullName>
    </submittedName>
</protein>
<keyword evidence="2" id="KW-1185">Reference proteome</keyword>
<proteinExistence type="predicted"/>